<dbReference type="AlphaFoldDB" id="A0A150G7J9"/>
<proteinExistence type="predicted"/>
<dbReference type="Proteomes" id="UP000075714">
    <property type="component" value="Unassembled WGS sequence"/>
</dbReference>
<evidence type="ECO:0000313" key="2">
    <source>
        <dbReference type="Proteomes" id="UP000075714"/>
    </source>
</evidence>
<accession>A0A150G7J9</accession>
<comment type="caution">
    <text evidence="1">The sequence shown here is derived from an EMBL/GenBank/DDBJ whole genome shotgun (WGS) entry which is preliminary data.</text>
</comment>
<reference evidence="2" key="1">
    <citation type="journal article" date="2016" name="Nat. Commun.">
        <title>The Gonium pectorale genome demonstrates co-option of cell cycle regulation during the evolution of multicellularity.</title>
        <authorList>
            <person name="Hanschen E.R."/>
            <person name="Marriage T.N."/>
            <person name="Ferris P.J."/>
            <person name="Hamaji T."/>
            <person name="Toyoda A."/>
            <person name="Fujiyama A."/>
            <person name="Neme R."/>
            <person name="Noguchi H."/>
            <person name="Minakuchi Y."/>
            <person name="Suzuki M."/>
            <person name="Kawai-Toyooka H."/>
            <person name="Smith D.R."/>
            <person name="Sparks H."/>
            <person name="Anderson J."/>
            <person name="Bakaric R."/>
            <person name="Luria V."/>
            <person name="Karger A."/>
            <person name="Kirschner M.W."/>
            <person name="Durand P.M."/>
            <person name="Michod R.E."/>
            <person name="Nozaki H."/>
            <person name="Olson B.J."/>
        </authorList>
    </citation>
    <scope>NUCLEOTIDE SEQUENCE [LARGE SCALE GENOMIC DNA]</scope>
    <source>
        <strain evidence="2">NIES-2863</strain>
    </source>
</reference>
<evidence type="ECO:0000313" key="1">
    <source>
        <dbReference type="EMBL" id="KXZ45839.1"/>
    </source>
</evidence>
<dbReference type="EMBL" id="LSYV01000051">
    <property type="protein sequence ID" value="KXZ45839.1"/>
    <property type="molecule type" value="Genomic_DNA"/>
</dbReference>
<name>A0A150G7J9_GONPE</name>
<protein>
    <submittedName>
        <fullName evidence="1">Uncharacterized protein</fullName>
    </submittedName>
</protein>
<sequence>MTPPEPAVPGVAQTAPGGVVLATVPLPRLPRPGLAFLETSRGDVLGPWLPLLVAPSRAVAQELCRLVEQRGGPVSCTRPPVQLFLADLGRLLSLDIAGACLEGSGYTDDWAAYEAYRELRDAMPDAAAAAARLLRRCIEWCLPECTALAANILLSLLQ</sequence>
<dbReference type="OrthoDB" id="549038at2759"/>
<organism evidence="1 2">
    <name type="scientific">Gonium pectorale</name>
    <name type="common">Green alga</name>
    <dbReference type="NCBI Taxonomy" id="33097"/>
    <lineage>
        <taxon>Eukaryota</taxon>
        <taxon>Viridiplantae</taxon>
        <taxon>Chlorophyta</taxon>
        <taxon>core chlorophytes</taxon>
        <taxon>Chlorophyceae</taxon>
        <taxon>CS clade</taxon>
        <taxon>Chlamydomonadales</taxon>
        <taxon>Volvocaceae</taxon>
        <taxon>Gonium</taxon>
    </lineage>
</organism>
<keyword evidence="2" id="KW-1185">Reference proteome</keyword>
<gene>
    <name evidence="1" type="ORF">GPECTOR_50g633</name>
</gene>